<feature type="transmembrane region" description="Helical" evidence="2">
    <location>
        <begin position="37"/>
        <end position="54"/>
    </location>
</feature>
<keyword evidence="2" id="KW-1133">Transmembrane helix</keyword>
<proteinExistence type="inferred from homology"/>
<feature type="domain" description="EamA" evidence="3">
    <location>
        <begin position="12"/>
        <end position="136"/>
    </location>
</feature>
<evidence type="ECO:0000256" key="1">
    <source>
        <dbReference type="ARBA" id="ARBA00007362"/>
    </source>
</evidence>
<keyword evidence="2" id="KW-0472">Membrane</keyword>
<keyword evidence="5" id="KW-1185">Reference proteome</keyword>
<dbReference type="GO" id="GO:0016020">
    <property type="term" value="C:membrane"/>
    <property type="evidence" value="ECO:0007669"/>
    <property type="project" value="InterPro"/>
</dbReference>
<comment type="similarity">
    <text evidence="1">Belongs to the EamA transporter family.</text>
</comment>
<feature type="transmembrane region" description="Helical" evidence="2">
    <location>
        <begin position="91"/>
        <end position="112"/>
    </location>
</feature>
<evidence type="ECO:0000256" key="2">
    <source>
        <dbReference type="SAM" id="Phobius"/>
    </source>
</evidence>
<gene>
    <name evidence="4" type="ORF">A6M21_15985</name>
</gene>
<feature type="transmembrane region" description="Helical" evidence="2">
    <location>
        <begin position="119"/>
        <end position="137"/>
    </location>
</feature>
<dbReference type="PANTHER" id="PTHR12715:SF4">
    <property type="entry name" value="EAMA DOMAIN-CONTAINING PROTEIN"/>
    <property type="match status" value="1"/>
</dbReference>
<feature type="transmembrane region" description="Helical" evidence="2">
    <location>
        <begin position="66"/>
        <end position="85"/>
    </location>
</feature>
<keyword evidence="2" id="KW-0812">Transmembrane</keyword>
<dbReference type="PANTHER" id="PTHR12715">
    <property type="entry name" value="TRANSPORTER, DRUG/METABOLITE EXPORTER FAMILY"/>
    <property type="match status" value="1"/>
</dbReference>
<feature type="transmembrane region" description="Helical" evidence="2">
    <location>
        <begin position="264"/>
        <end position="284"/>
    </location>
</feature>
<evidence type="ECO:0000313" key="4">
    <source>
        <dbReference type="EMBL" id="OAT79371.1"/>
    </source>
</evidence>
<dbReference type="InterPro" id="IPR000620">
    <property type="entry name" value="EamA_dom"/>
</dbReference>
<dbReference type="InterPro" id="IPR052756">
    <property type="entry name" value="Alkyne_AA_exporter"/>
</dbReference>
<feature type="transmembrane region" description="Helical" evidence="2">
    <location>
        <begin position="211"/>
        <end position="231"/>
    </location>
</feature>
<feature type="transmembrane region" description="Helical" evidence="2">
    <location>
        <begin position="238"/>
        <end position="258"/>
    </location>
</feature>
<organism evidence="4 5">
    <name type="scientific">Desulfotomaculum copahuensis</name>
    <dbReference type="NCBI Taxonomy" id="1838280"/>
    <lineage>
        <taxon>Bacteria</taxon>
        <taxon>Bacillati</taxon>
        <taxon>Bacillota</taxon>
        <taxon>Clostridia</taxon>
        <taxon>Eubacteriales</taxon>
        <taxon>Desulfotomaculaceae</taxon>
        <taxon>Desulfotomaculum</taxon>
    </lineage>
</organism>
<dbReference type="Gene3D" id="1.10.3730.20">
    <property type="match status" value="2"/>
</dbReference>
<dbReference type="SUPFAM" id="SSF103481">
    <property type="entry name" value="Multidrug resistance efflux transporter EmrE"/>
    <property type="match status" value="2"/>
</dbReference>
<dbReference type="Pfam" id="PF00892">
    <property type="entry name" value="EamA"/>
    <property type="match status" value="2"/>
</dbReference>
<dbReference type="AlphaFoldDB" id="A0A1B7LAX8"/>
<evidence type="ECO:0000259" key="3">
    <source>
        <dbReference type="Pfam" id="PF00892"/>
    </source>
</evidence>
<dbReference type="InterPro" id="IPR037185">
    <property type="entry name" value="EmrE-like"/>
</dbReference>
<reference evidence="4 5" key="1">
    <citation type="submission" date="2016-04" db="EMBL/GenBank/DDBJ databases">
        <authorList>
            <person name="Evans L.H."/>
            <person name="Alamgir A."/>
            <person name="Owens N."/>
            <person name="Weber N.D."/>
            <person name="Virtaneva K."/>
            <person name="Barbian K."/>
            <person name="Babar A."/>
            <person name="Rosenke K."/>
        </authorList>
    </citation>
    <scope>NUCLEOTIDE SEQUENCE [LARGE SCALE GENOMIC DNA]</scope>
    <source>
        <strain evidence="4 5">LMa1</strain>
    </source>
</reference>
<accession>A0A1B7LAX8</accession>
<dbReference type="EMBL" id="LYVF01000198">
    <property type="protein sequence ID" value="OAT79371.1"/>
    <property type="molecule type" value="Genomic_DNA"/>
</dbReference>
<evidence type="ECO:0000313" key="5">
    <source>
        <dbReference type="Proteomes" id="UP000078532"/>
    </source>
</evidence>
<dbReference type="Proteomes" id="UP000078532">
    <property type="component" value="Unassembled WGS sequence"/>
</dbReference>
<feature type="transmembrane region" description="Helical" evidence="2">
    <location>
        <begin position="178"/>
        <end position="199"/>
    </location>
</feature>
<name>A0A1B7LAX8_9FIRM</name>
<feature type="transmembrane region" description="Helical" evidence="2">
    <location>
        <begin position="149"/>
        <end position="166"/>
    </location>
</feature>
<feature type="domain" description="EamA" evidence="3">
    <location>
        <begin position="149"/>
        <end position="281"/>
    </location>
</feature>
<dbReference type="STRING" id="1838280.A6M21_15985"/>
<comment type="caution">
    <text evidence="4">The sequence shown here is derived from an EMBL/GenBank/DDBJ whole genome shotgun (WGS) entry which is preliminary data.</text>
</comment>
<sequence>MDVRTLTALGVCIFFWASAFAGIRAGLTSYSPGHLALLRFLVASLVLVGYAALTRMRLPEKQDLPAIFLLGFVGISVYHVALSYGEVTVSAGAASLLIAAGPVFTALLAVVFLGERLKFWGWAGIAVSFGGVALITLGEDKGMQFNPDALLVLLAALSTSLYFVFQKPYLKKYSALQLTAYTIWAGTLFMLVYLPGLAGQVHTALPAATSAVVYLGVFPAALAYVLWAYALSRAPASIVSSFLFVSPVLAIFIALVWLGEVPTMPTLGGGAITILGVLLVNRWGR</sequence>
<protein>
    <recommendedName>
        <fullName evidence="3">EamA domain-containing protein</fullName>
    </recommendedName>
</protein>